<protein>
    <submittedName>
        <fullName evidence="1">Uncharacterized protein</fullName>
    </submittedName>
</protein>
<organism evidence="1">
    <name type="scientific">marine sediment metagenome</name>
    <dbReference type="NCBI Taxonomy" id="412755"/>
    <lineage>
        <taxon>unclassified sequences</taxon>
        <taxon>metagenomes</taxon>
        <taxon>ecological metagenomes</taxon>
    </lineage>
</organism>
<reference evidence="1" key="1">
    <citation type="journal article" date="2014" name="Front. Microbiol.">
        <title>High frequency of phylogenetically diverse reductive dehalogenase-homologous genes in deep subseafloor sedimentary metagenomes.</title>
        <authorList>
            <person name="Kawai M."/>
            <person name="Futagami T."/>
            <person name="Toyoda A."/>
            <person name="Takaki Y."/>
            <person name="Nishi S."/>
            <person name="Hori S."/>
            <person name="Arai W."/>
            <person name="Tsubouchi T."/>
            <person name="Morono Y."/>
            <person name="Uchiyama I."/>
            <person name="Ito T."/>
            <person name="Fujiyama A."/>
            <person name="Inagaki F."/>
            <person name="Takami H."/>
        </authorList>
    </citation>
    <scope>NUCLEOTIDE SEQUENCE</scope>
    <source>
        <strain evidence="1">Expedition CK06-06</strain>
    </source>
</reference>
<gene>
    <name evidence="1" type="ORF">S01H1_73524</name>
</gene>
<accession>X0WFS4</accession>
<dbReference type="AlphaFoldDB" id="X0WFS4"/>
<name>X0WFS4_9ZZZZ</name>
<comment type="caution">
    <text evidence="1">The sequence shown here is derived from an EMBL/GenBank/DDBJ whole genome shotgun (WGS) entry which is preliminary data.</text>
</comment>
<sequence length="187" mass="20774">MRNEAEQQSENDQSDNALVDLVDLLREPREPNADLIVCRIRQAMADIAEDVVPGRLVLVSTPVVDSDLTDVGSLQVGWWPLRPFARVLLHVLRTWERTGAPEHARALKEAATGLLTVWRAALEGASLNDRFGELGVDSWEEDSIDDYVAATRELVFQGHVIDTGERSGGQVVWALSRTFQENGSWDA</sequence>
<proteinExistence type="predicted"/>
<evidence type="ECO:0000313" key="1">
    <source>
        <dbReference type="EMBL" id="GAG29819.1"/>
    </source>
</evidence>
<dbReference type="EMBL" id="BARS01049133">
    <property type="protein sequence ID" value="GAG29819.1"/>
    <property type="molecule type" value="Genomic_DNA"/>
</dbReference>